<reference evidence="2" key="1">
    <citation type="journal article" date="2020" name="mSystems">
        <title>Genome- and Community-Level Interaction Insights into Carbon Utilization and Element Cycling Functions of Hydrothermarchaeota in Hydrothermal Sediment.</title>
        <authorList>
            <person name="Zhou Z."/>
            <person name="Liu Y."/>
            <person name="Xu W."/>
            <person name="Pan J."/>
            <person name="Luo Z.H."/>
            <person name="Li M."/>
        </authorList>
    </citation>
    <scope>NUCLEOTIDE SEQUENCE [LARGE SCALE GENOMIC DNA]</scope>
    <source>
        <strain evidence="2">HyVt-483</strain>
    </source>
</reference>
<dbReference type="Proteomes" id="UP000886043">
    <property type="component" value="Unassembled WGS sequence"/>
</dbReference>
<dbReference type="PANTHER" id="PTHR38813:SF1">
    <property type="entry name" value="TOXIN RELE1-RELATED"/>
    <property type="match status" value="1"/>
</dbReference>
<dbReference type="SUPFAM" id="SSF143011">
    <property type="entry name" value="RelE-like"/>
    <property type="match status" value="1"/>
</dbReference>
<comment type="caution">
    <text evidence="2">The sequence shown here is derived from an EMBL/GenBank/DDBJ whole genome shotgun (WGS) entry which is preliminary data.</text>
</comment>
<evidence type="ECO:0000256" key="1">
    <source>
        <dbReference type="ARBA" id="ARBA00022649"/>
    </source>
</evidence>
<protein>
    <submittedName>
        <fullName evidence="2">Type II toxin-antitoxin system RelE/ParE family toxin</fullName>
    </submittedName>
</protein>
<dbReference type="Pfam" id="PF05016">
    <property type="entry name" value="ParE_toxin"/>
    <property type="match status" value="1"/>
</dbReference>
<keyword evidence="1" id="KW-1277">Toxin-antitoxin system</keyword>
<name>A0A7C3CH19_9BACT</name>
<evidence type="ECO:0000313" key="2">
    <source>
        <dbReference type="EMBL" id="HFC98647.1"/>
    </source>
</evidence>
<sequence>MFKLLISRRTRDFLEKLPPKQFRQVVRKILSLCENPHPPDAIHLKGYPYLRVDVGEYRIIYYPERDELRIVLVGKRNDEEVYKRLSRREV</sequence>
<dbReference type="Gene3D" id="3.30.2310.20">
    <property type="entry name" value="RelE-like"/>
    <property type="match status" value="1"/>
</dbReference>
<dbReference type="InterPro" id="IPR007712">
    <property type="entry name" value="RelE/ParE_toxin"/>
</dbReference>
<dbReference type="EMBL" id="DRMH01000131">
    <property type="protein sequence ID" value="HFC98647.1"/>
    <property type="molecule type" value="Genomic_DNA"/>
</dbReference>
<dbReference type="InterPro" id="IPR035093">
    <property type="entry name" value="RelE/ParE_toxin_dom_sf"/>
</dbReference>
<gene>
    <name evidence="2" type="ORF">ENJ40_09385</name>
</gene>
<dbReference type="InterPro" id="IPR052747">
    <property type="entry name" value="TA_system_RelE_toxin"/>
</dbReference>
<organism evidence="2">
    <name type="scientific">Thermosulfurimonas dismutans</name>
    <dbReference type="NCBI Taxonomy" id="999894"/>
    <lineage>
        <taxon>Bacteria</taxon>
        <taxon>Pseudomonadati</taxon>
        <taxon>Thermodesulfobacteriota</taxon>
        <taxon>Thermodesulfobacteria</taxon>
        <taxon>Thermodesulfobacteriales</taxon>
        <taxon>Thermodesulfobacteriaceae</taxon>
        <taxon>Thermosulfurimonas</taxon>
    </lineage>
</organism>
<dbReference type="PANTHER" id="PTHR38813">
    <property type="match status" value="1"/>
</dbReference>
<proteinExistence type="predicted"/>
<accession>A0A7C3CH19</accession>
<dbReference type="AlphaFoldDB" id="A0A7C3CH19"/>